<evidence type="ECO:0000313" key="4">
    <source>
        <dbReference type="EMBL" id="KRL86664.1"/>
    </source>
</evidence>
<comment type="caution">
    <text evidence="4">The sequence shown here is derived from an EMBL/GenBank/DDBJ whole genome shotgun (WGS) entry which is preliminary data.</text>
</comment>
<protein>
    <recommendedName>
        <fullName evidence="3">Regulatory protein YycH-like domain-containing protein</fullName>
    </recommendedName>
</protein>
<dbReference type="Gene3D" id="2.40.128.690">
    <property type="entry name" value="YycH protein, domain 3-like"/>
    <property type="match status" value="1"/>
</dbReference>
<evidence type="ECO:0000256" key="2">
    <source>
        <dbReference type="SAM" id="Phobius"/>
    </source>
</evidence>
<keyword evidence="2" id="KW-0472">Membrane</keyword>
<dbReference type="PATRIC" id="fig|1423783.4.peg.649"/>
<dbReference type="Proteomes" id="UP000051922">
    <property type="component" value="Unassembled WGS sequence"/>
</dbReference>
<accession>A0A0R1U5X0</accession>
<evidence type="ECO:0000313" key="5">
    <source>
        <dbReference type="Proteomes" id="UP000051922"/>
    </source>
</evidence>
<dbReference type="GO" id="GO:0016020">
    <property type="term" value="C:membrane"/>
    <property type="evidence" value="ECO:0007669"/>
    <property type="project" value="InterPro"/>
</dbReference>
<keyword evidence="5" id="KW-1185">Reference proteome</keyword>
<feature type="transmembrane region" description="Helical" evidence="2">
    <location>
        <begin position="6"/>
        <end position="26"/>
    </location>
</feature>
<dbReference type="STRING" id="1423783.FC50_GL000628"/>
<reference evidence="4 5" key="1">
    <citation type="journal article" date="2015" name="Genome Announc.">
        <title>Expanding the biotechnology potential of lactobacilli through comparative genomics of 213 strains and associated genera.</title>
        <authorList>
            <person name="Sun Z."/>
            <person name="Harris H.M."/>
            <person name="McCann A."/>
            <person name="Guo C."/>
            <person name="Argimon S."/>
            <person name="Zhang W."/>
            <person name="Yang X."/>
            <person name="Jeffery I.B."/>
            <person name="Cooney J.C."/>
            <person name="Kagawa T.F."/>
            <person name="Liu W."/>
            <person name="Song Y."/>
            <person name="Salvetti E."/>
            <person name="Wrobel A."/>
            <person name="Rasinkangas P."/>
            <person name="Parkhill J."/>
            <person name="Rea M.C."/>
            <person name="O'Sullivan O."/>
            <person name="Ritari J."/>
            <person name="Douillard F.P."/>
            <person name="Paul Ross R."/>
            <person name="Yang R."/>
            <person name="Briner A.E."/>
            <person name="Felis G.E."/>
            <person name="de Vos W.M."/>
            <person name="Barrangou R."/>
            <person name="Klaenhammer T.R."/>
            <person name="Caufield P.W."/>
            <person name="Cui Y."/>
            <person name="Zhang H."/>
            <person name="O'Toole P.W."/>
        </authorList>
    </citation>
    <scope>NUCLEOTIDE SEQUENCE [LARGE SCALE GENOMIC DNA]</scope>
    <source>
        <strain evidence="4 5">DSM 15945</strain>
    </source>
</reference>
<dbReference type="RefSeq" id="WP_054648500.1">
    <property type="nucleotide sequence ID" value="NZ_AZFJ01000040.1"/>
</dbReference>
<feature type="compositionally biased region" description="Low complexity" evidence="1">
    <location>
        <begin position="79"/>
        <end position="92"/>
    </location>
</feature>
<evidence type="ECO:0000256" key="1">
    <source>
        <dbReference type="SAM" id="MobiDB-lite"/>
    </source>
</evidence>
<evidence type="ECO:0000259" key="3">
    <source>
        <dbReference type="Pfam" id="PF09648"/>
    </source>
</evidence>
<feature type="region of interest" description="Disordered" evidence="1">
    <location>
        <begin position="49"/>
        <end position="92"/>
    </location>
</feature>
<keyword evidence="2" id="KW-0812">Transmembrane</keyword>
<dbReference type="Pfam" id="PF09648">
    <property type="entry name" value="YycI"/>
    <property type="match status" value="1"/>
</dbReference>
<gene>
    <name evidence="4" type="ORF">FC50_GL000628</name>
</gene>
<dbReference type="EMBL" id="AZFJ01000040">
    <property type="protein sequence ID" value="KRL86664.1"/>
    <property type="molecule type" value="Genomic_DNA"/>
</dbReference>
<dbReference type="InterPro" id="IPR018604">
    <property type="entry name" value="YycI-like"/>
</dbReference>
<proteinExistence type="predicted"/>
<sequence>MDFRRIEWILLIVFLCMDIFLGWSLVQNRQVFMSASTTGATTETLSEMKRDQISLPPLGKTKSSGSYLAGHSDNTVLQSSTSNTVRTSNTTTTVKTTNGVEQLTAKLKTPLALSRKGIASQVRKFATDTNNVWRGNQYEFEPSMSGRSTYVFCQKTRYGVIVDGHGRLEVTVRDDKVTGYTQTYATNVTTMHRSQKLISAREAVLTLYRSNEIVNNSTVTWTKLGYTELLTTKGTTVYIPAWYVGISSKNSKNVTVRKVNAMSKAVIKDR</sequence>
<organism evidence="4 5">
    <name type="scientific">Lacticaseibacillus pantheris DSM 15945 = JCM 12539 = NBRC 106106</name>
    <dbReference type="NCBI Taxonomy" id="1423783"/>
    <lineage>
        <taxon>Bacteria</taxon>
        <taxon>Bacillati</taxon>
        <taxon>Bacillota</taxon>
        <taxon>Bacilli</taxon>
        <taxon>Lactobacillales</taxon>
        <taxon>Lactobacillaceae</taxon>
        <taxon>Lacticaseibacillus</taxon>
    </lineage>
</organism>
<name>A0A0R1U5X0_9LACO</name>
<feature type="compositionally biased region" description="Polar residues" evidence="1">
    <location>
        <begin position="61"/>
        <end position="78"/>
    </location>
</feature>
<keyword evidence="2" id="KW-1133">Transmembrane helix</keyword>
<dbReference type="AlphaFoldDB" id="A0A0R1U5X0"/>
<dbReference type="OrthoDB" id="2135943at2"/>
<feature type="domain" description="Regulatory protein YycH-like" evidence="3">
    <location>
        <begin position="37"/>
        <end position="262"/>
    </location>
</feature>